<name>A0A4Y3QIQ3_MICTE</name>
<sequence length="190" mass="18886">MGAQEGYPTHNVCVKHATDATVPSPLRRMRGLLPVLLVAGVLAFSACATTPESTTPSPTASDATASPTTTPSSSPQPSETPSPSASSNAQATATPYNGEILIITSEVRDGSLQVSAMVPGVSESGGTCTLTLTSTGASVQTAANEGKDVTYCGLMSIAVAGGSGEPAFQVSYASSTTSAKSAVTTVEPTS</sequence>
<feature type="region of interest" description="Disordered" evidence="1">
    <location>
        <begin position="49"/>
        <end position="91"/>
    </location>
</feature>
<proteinExistence type="predicted"/>
<organism evidence="2 3">
    <name type="scientific">Microbacterium testaceum</name>
    <name type="common">Aureobacterium testaceum</name>
    <name type="synonym">Brevibacterium testaceum</name>
    <dbReference type="NCBI Taxonomy" id="2033"/>
    <lineage>
        <taxon>Bacteria</taxon>
        <taxon>Bacillati</taxon>
        <taxon>Actinomycetota</taxon>
        <taxon>Actinomycetes</taxon>
        <taxon>Micrococcales</taxon>
        <taxon>Microbacteriaceae</taxon>
        <taxon>Microbacterium</taxon>
    </lineage>
</organism>
<evidence type="ECO:0000256" key="1">
    <source>
        <dbReference type="SAM" id="MobiDB-lite"/>
    </source>
</evidence>
<evidence type="ECO:0000313" key="3">
    <source>
        <dbReference type="Proteomes" id="UP000319525"/>
    </source>
</evidence>
<dbReference type="EMBL" id="BJML01000001">
    <property type="protein sequence ID" value="GEB44388.1"/>
    <property type="molecule type" value="Genomic_DNA"/>
</dbReference>
<evidence type="ECO:0000313" key="2">
    <source>
        <dbReference type="EMBL" id="GEB44388.1"/>
    </source>
</evidence>
<comment type="caution">
    <text evidence="2">The sequence shown here is derived from an EMBL/GenBank/DDBJ whole genome shotgun (WGS) entry which is preliminary data.</text>
</comment>
<dbReference type="AlphaFoldDB" id="A0A4Y3QIQ3"/>
<dbReference type="Proteomes" id="UP000319525">
    <property type="component" value="Unassembled WGS sequence"/>
</dbReference>
<gene>
    <name evidence="2" type="ORF">MTE01_03330</name>
</gene>
<accession>A0A4Y3QIQ3</accession>
<feature type="compositionally biased region" description="Low complexity" evidence="1">
    <location>
        <begin position="49"/>
        <end position="87"/>
    </location>
</feature>
<reference evidence="2 3" key="1">
    <citation type="submission" date="2019-06" db="EMBL/GenBank/DDBJ databases">
        <title>Whole genome shotgun sequence of Microbacterium testaceum NBRC 12675.</title>
        <authorList>
            <person name="Hosoyama A."/>
            <person name="Uohara A."/>
            <person name="Ohji S."/>
            <person name="Ichikawa N."/>
        </authorList>
    </citation>
    <scope>NUCLEOTIDE SEQUENCE [LARGE SCALE GENOMIC DNA]</scope>
    <source>
        <strain evidence="2 3">NBRC 12675</strain>
    </source>
</reference>
<protein>
    <submittedName>
        <fullName evidence="2">Uncharacterized protein</fullName>
    </submittedName>
</protein>